<sequence>MSNVPSIDLLQRQIKRAEQELVFAKETGAAQDDFAVLFTGNWHDSIPRNLILNNTLSPVDKVCWQAIRLTINSPQQPGTAPTRDELAVMVNCSAPTITTARQMLRLSRYMTFCSVVRHKGKFLGEVYLLHEEPLSIEDTLSLDSTYLEFCVALAKSGNKSSRLRKEAGRVLRDIDHLGVRQTPPTKSQALGERIEQGLDNYGVEERLDPEGFNQRKNFAPDGFLTNAVINSSNDAKTADFNQSKNFAPDQKITNSNQSKNFALVSDGVFCSSFWSRSINNKVIKTRTHARAISEATPADIDDWIENLHDKQDYTSDQLPRYSERGDPQPKQKPDWMLSDVEIEQLETGVEPIVTSESGHLEIQSTKIKSLSAPSQAHGGGVRKYQSIDPDNAHNSGGFQAQLDYFFPEISDPVLSRYSSIGFFGIQPQMPVIARAIGGLEPLERRDVLLQYMARKAAYVHGWHHEDVSNPIGYIKKLCTRIKSGEFIPDSFCGELIRSLHEKTPPMICDTHEIRAKKQEIENYGAEFERWKELHN</sequence>
<dbReference type="AlphaFoldDB" id="A0AAN2BK38"/>
<gene>
    <name evidence="2" type="ORF">MARGE09_P1869</name>
</gene>
<proteinExistence type="predicted"/>
<accession>A0AAN2BK38</accession>
<reference evidence="2 3" key="1">
    <citation type="journal article" date="2022" name="IScience">
        <title>An ultrasensitive nanofiber-based assay for enzymatic hydrolysis and deep-sea microbial degradation of cellulose.</title>
        <authorList>
            <person name="Tsudome M."/>
            <person name="Tachioka M."/>
            <person name="Miyazaki M."/>
            <person name="Uchimura K."/>
            <person name="Tsuda M."/>
            <person name="Takaki Y."/>
            <person name="Deguchi S."/>
        </authorList>
    </citation>
    <scope>NUCLEOTIDE SEQUENCE [LARGE SCALE GENOMIC DNA]</scope>
    <source>
        <strain evidence="2 3">GE09</strain>
    </source>
</reference>
<protein>
    <submittedName>
        <fullName evidence="2">Uncharacterized protein</fullName>
    </submittedName>
</protein>
<feature type="region of interest" description="Disordered" evidence="1">
    <location>
        <begin position="314"/>
        <end position="333"/>
    </location>
</feature>
<evidence type="ECO:0000313" key="2">
    <source>
        <dbReference type="EMBL" id="BCD97668.1"/>
    </source>
</evidence>
<feature type="compositionally biased region" description="Basic and acidic residues" evidence="1">
    <location>
        <begin position="321"/>
        <end position="333"/>
    </location>
</feature>
<dbReference type="KEGG" id="marq:MARGE09_P1869"/>
<evidence type="ECO:0000313" key="3">
    <source>
        <dbReference type="Proteomes" id="UP001320119"/>
    </source>
</evidence>
<dbReference type="Proteomes" id="UP001320119">
    <property type="component" value="Chromosome"/>
</dbReference>
<evidence type="ECO:0000256" key="1">
    <source>
        <dbReference type="SAM" id="MobiDB-lite"/>
    </source>
</evidence>
<keyword evidence="3" id="KW-1185">Reference proteome</keyword>
<dbReference type="RefSeq" id="WP_236987129.1">
    <property type="nucleotide sequence ID" value="NZ_AP023086.1"/>
</dbReference>
<organism evidence="2 3">
    <name type="scientific">Marinagarivorans cellulosilyticus</name>
    <dbReference type="NCBI Taxonomy" id="2721545"/>
    <lineage>
        <taxon>Bacteria</taxon>
        <taxon>Pseudomonadati</taxon>
        <taxon>Pseudomonadota</taxon>
        <taxon>Gammaproteobacteria</taxon>
        <taxon>Cellvibrionales</taxon>
        <taxon>Cellvibrionaceae</taxon>
        <taxon>Marinagarivorans</taxon>
    </lineage>
</organism>
<dbReference type="EMBL" id="AP023086">
    <property type="protein sequence ID" value="BCD97668.1"/>
    <property type="molecule type" value="Genomic_DNA"/>
</dbReference>
<name>A0AAN2BK38_9GAMM</name>